<reference evidence="2 3" key="1">
    <citation type="journal article" date="2012" name="Genome Biol.">
        <title>Sequencing three crocodilian genomes to illuminate the evolution of archosaurs and amniotes.</title>
        <authorList>
            <person name="St John J.A."/>
            <person name="Braun E.L."/>
            <person name="Isberg S.R."/>
            <person name="Miles L.G."/>
            <person name="Chong A.Y."/>
            <person name="Gongora J."/>
            <person name="Dalzell P."/>
            <person name="Moran C."/>
            <person name="Bed'hom B."/>
            <person name="Abzhanov A."/>
            <person name="Burgess S.C."/>
            <person name="Cooksey A.M."/>
            <person name="Castoe T.A."/>
            <person name="Crawford N.G."/>
            <person name="Densmore L.D."/>
            <person name="Drew J.C."/>
            <person name="Edwards S.V."/>
            <person name="Faircloth B.C."/>
            <person name="Fujita M.K."/>
            <person name="Greenwold M.J."/>
            <person name="Hoffmann F.G."/>
            <person name="Howard J.M."/>
            <person name="Iguchi T."/>
            <person name="Janes D.E."/>
            <person name="Khan S.Y."/>
            <person name="Kohno S."/>
            <person name="de Koning A.J."/>
            <person name="Lance S.L."/>
            <person name="McCarthy F.M."/>
            <person name="McCormack J.E."/>
            <person name="Merchant M.E."/>
            <person name="Peterson D.G."/>
            <person name="Pollock D.D."/>
            <person name="Pourmand N."/>
            <person name="Raney B.J."/>
            <person name="Roessler K.A."/>
            <person name="Sanford J.R."/>
            <person name="Sawyer R.H."/>
            <person name="Schmidt C.J."/>
            <person name="Triplett E.W."/>
            <person name="Tuberville T.D."/>
            <person name="Venegas-Anaya M."/>
            <person name="Howard J.T."/>
            <person name="Jarvis E.D."/>
            <person name="Guillette L.J.Jr."/>
            <person name="Glenn T.C."/>
            <person name="Green R.E."/>
            <person name="Ray D.A."/>
        </authorList>
    </citation>
    <scope>NUCLEOTIDE SEQUENCE [LARGE SCALE GENOMIC DNA]</scope>
    <source>
        <strain evidence="2">KSC_2009_1</strain>
    </source>
</reference>
<accession>A0A151NFL8</accession>
<dbReference type="EMBL" id="AKHW03003146">
    <property type="protein sequence ID" value="KYO35602.1"/>
    <property type="molecule type" value="Genomic_DNA"/>
</dbReference>
<proteinExistence type="predicted"/>
<protein>
    <submittedName>
        <fullName evidence="2">Uncharacterized protein</fullName>
    </submittedName>
</protein>
<organism evidence="2 3">
    <name type="scientific">Alligator mississippiensis</name>
    <name type="common">American alligator</name>
    <dbReference type="NCBI Taxonomy" id="8496"/>
    <lineage>
        <taxon>Eukaryota</taxon>
        <taxon>Metazoa</taxon>
        <taxon>Chordata</taxon>
        <taxon>Craniata</taxon>
        <taxon>Vertebrata</taxon>
        <taxon>Euteleostomi</taxon>
        <taxon>Archelosauria</taxon>
        <taxon>Archosauria</taxon>
        <taxon>Crocodylia</taxon>
        <taxon>Alligatoridae</taxon>
        <taxon>Alligatorinae</taxon>
        <taxon>Alligator</taxon>
    </lineage>
</organism>
<keyword evidence="3" id="KW-1185">Reference proteome</keyword>
<name>A0A151NFL8_ALLMI</name>
<evidence type="ECO:0000313" key="3">
    <source>
        <dbReference type="Proteomes" id="UP000050525"/>
    </source>
</evidence>
<dbReference type="Proteomes" id="UP000050525">
    <property type="component" value="Unassembled WGS sequence"/>
</dbReference>
<sequence>MHVPVQPRCSLPDWEREHGLAAALAPGLHEAAVIADDFVCRSPPKYGRVEEARHLGGCAWSGLFTEPLQPSGGTDSSEVLRVCSEAPST</sequence>
<gene>
    <name evidence="2" type="ORF">Y1Q_0013813</name>
</gene>
<comment type="caution">
    <text evidence="2">The sequence shown here is derived from an EMBL/GenBank/DDBJ whole genome shotgun (WGS) entry which is preliminary data.</text>
</comment>
<feature type="region of interest" description="Disordered" evidence="1">
    <location>
        <begin position="69"/>
        <end position="89"/>
    </location>
</feature>
<evidence type="ECO:0000256" key="1">
    <source>
        <dbReference type="SAM" id="MobiDB-lite"/>
    </source>
</evidence>
<evidence type="ECO:0000313" key="2">
    <source>
        <dbReference type="EMBL" id="KYO35602.1"/>
    </source>
</evidence>
<dbReference type="AlphaFoldDB" id="A0A151NFL8"/>